<keyword evidence="4" id="KW-0808">Transferase</keyword>
<dbReference type="GO" id="GO:0016757">
    <property type="term" value="F:glycosyltransferase activity"/>
    <property type="evidence" value="ECO:0007669"/>
    <property type="project" value="InterPro"/>
</dbReference>
<evidence type="ECO:0000313" key="10">
    <source>
        <dbReference type="EMBL" id="CAB5231299.1"/>
    </source>
</evidence>
<dbReference type="InterPro" id="IPR049625">
    <property type="entry name" value="Glyco_transf_61_cat"/>
</dbReference>
<dbReference type="EMBL" id="LR796983">
    <property type="protein sequence ID" value="CAB4179698.1"/>
    <property type="molecule type" value="Genomic_DNA"/>
</dbReference>
<evidence type="ECO:0000313" key="9">
    <source>
        <dbReference type="EMBL" id="CAB4217653.1"/>
    </source>
</evidence>
<reference evidence="4" key="1">
    <citation type="submission" date="2020-05" db="EMBL/GenBank/DDBJ databases">
        <authorList>
            <person name="Chiriac C."/>
            <person name="Salcher M."/>
            <person name="Ghai R."/>
            <person name="Kavagutti S V."/>
        </authorList>
    </citation>
    <scope>NUCLEOTIDE SEQUENCE</scope>
</reference>
<feature type="domain" description="Glycosyltransferase 61 catalytic" evidence="1">
    <location>
        <begin position="40"/>
        <end position="225"/>
    </location>
</feature>
<sequence>MTIVIDNNGSKFEYNYFNNPIGYNNKSLKTFVLPASQNIYHFLYDFVGQILLIVKNENASQIKIIVTFHWDDDRSDNIILFLKNFFKKIQIDNYLIVKNNESFNDTDYYYVHECNPPSIAMHKEIYDAFMNAYPTEIKLPNKKVYLSRLKTDNPTNPMRPQRIDDEKKIEDFFIKNGFEIFCRSNFGETDIISDIKYFRDVSVLVGLSGAGLTNSIFMQPGNTIIEISVPLISHCQHEENFFPEKRILARHLFYGISSFIKNHLYIQIPCFDNSADNVINKIKNGPLYNIIRNDI</sequence>
<dbReference type="EMBL" id="LR796915">
    <property type="protein sequence ID" value="CAB4175277.1"/>
    <property type="molecule type" value="Genomic_DNA"/>
</dbReference>
<evidence type="ECO:0000313" key="2">
    <source>
        <dbReference type="EMBL" id="CAB4145921.1"/>
    </source>
</evidence>
<protein>
    <submittedName>
        <fullName evidence="4">Glycosyltransferase 61</fullName>
    </submittedName>
</protein>
<evidence type="ECO:0000313" key="4">
    <source>
        <dbReference type="EMBL" id="CAB4175277.1"/>
    </source>
</evidence>
<dbReference type="Pfam" id="PF04577">
    <property type="entry name" value="Glyco_transf_61"/>
    <property type="match status" value="1"/>
</dbReference>
<organism evidence="4">
    <name type="scientific">uncultured Caudovirales phage</name>
    <dbReference type="NCBI Taxonomy" id="2100421"/>
    <lineage>
        <taxon>Viruses</taxon>
        <taxon>Duplodnaviria</taxon>
        <taxon>Heunggongvirae</taxon>
        <taxon>Uroviricota</taxon>
        <taxon>Caudoviricetes</taxon>
        <taxon>Peduoviridae</taxon>
        <taxon>Maltschvirus</taxon>
        <taxon>Maltschvirus maltsch</taxon>
    </lineage>
</organism>
<name>A0A6J5PX44_9CAUD</name>
<dbReference type="EMBL" id="LR797455">
    <property type="protein sequence ID" value="CAB4217653.1"/>
    <property type="molecule type" value="Genomic_DNA"/>
</dbReference>
<dbReference type="EMBL" id="LR797131">
    <property type="protein sequence ID" value="CAB4188961.1"/>
    <property type="molecule type" value="Genomic_DNA"/>
</dbReference>
<dbReference type="EMBL" id="LR798431">
    <property type="protein sequence ID" value="CAB5231299.1"/>
    <property type="molecule type" value="Genomic_DNA"/>
</dbReference>
<dbReference type="EMBL" id="LR796457">
    <property type="protein sequence ID" value="CAB4145921.1"/>
    <property type="molecule type" value="Genomic_DNA"/>
</dbReference>
<dbReference type="EMBL" id="LR797080">
    <property type="protein sequence ID" value="CAB4185827.1"/>
    <property type="molecule type" value="Genomic_DNA"/>
</dbReference>
<evidence type="ECO:0000313" key="3">
    <source>
        <dbReference type="EMBL" id="CAB4150717.1"/>
    </source>
</evidence>
<dbReference type="EMBL" id="LR796551">
    <property type="protein sequence ID" value="CAB4150717.1"/>
    <property type="molecule type" value="Genomic_DNA"/>
</dbReference>
<dbReference type="EMBL" id="LR797188">
    <property type="protein sequence ID" value="CAB4192937.1"/>
    <property type="molecule type" value="Genomic_DNA"/>
</dbReference>
<gene>
    <name evidence="5" type="ORF">UFOVP1032_56</name>
    <name evidence="6" type="ORF">UFOVP1125_124</name>
    <name evidence="7" type="ORF">UFOVP1173_70</name>
    <name evidence="8" type="ORF">UFOVP1241_140</name>
    <name evidence="9" type="ORF">UFOVP1491_56</name>
    <name evidence="10" type="ORF">UFOVP1579_56</name>
    <name evidence="2" type="ORF">UFOVP485_65</name>
    <name evidence="3" type="ORF">UFOVP575_17</name>
    <name evidence="4" type="ORF">UFOVP963_143</name>
</gene>
<evidence type="ECO:0000313" key="7">
    <source>
        <dbReference type="EMBL" id="CAB4188961.1"/>
    </source>
</evidence>
<accession>A0A6J5PX44</accession>
<evidence type="ECO:0000313" key="6">
    <source>
        <dbReference type="EMBL" id="CAB4185827.1"/>
    </source>
</evidence>
<evidence type="ECO:0000259" key="1">
    <source>
        <dbReference type="Pfam" id="PF04577"/>
    </source>
</evidence>
<evidence type="ECO:0000313" key="5">
    <source>
        <dbReference type="EMBL" id="CAB4179698.1"/>
    </source>
</evidence>
<evidence type="ECO:0000313" key="8">
    <source>
        <dbReference type="EMBL" id="CAB4192937.1"/>
    </source>
</evidence>
<proteinExistence type="predicted"/>